<dbReference type="EMBL" id="KN822124">
    <property type="protein sequence ID" value="KIM56048.1"/>
    <property type="molecule type" value="Genomic_DNA"/>
</dbReference>
<reference evidence="2 3" key="1">
    <citation type="submission" date="2014-04" db="EMBL/GenBank/DDBJ databases">
        <authorList>
            <consortium name="DOE Joint Genome Institute"/>
            <person name="Kuo A."/>
            <person name="Kohler A."/>
            <person name="Nagy L.G."/>
            <person name="Floudas D."/>
            <person name="Copeland A."/>
            <person name="Barry K.W."/>
            <person name="Cichocki N."/>
            <person name="Veneault-Fourrey C."/>
            <person name="LaButti K."/>
            <person name="Lindquist E.A."/>
            <person name="Lipzen A."/>
            <person name="Lundell T."/>
            <person name="Morin E."/>
            <person name="Murat C."/>
            <person name="Sun H."/>
            <person name="Tunlid A."/>
            <person name="Henrissat B."/>
            <person name="Grigoriev I.V."/>
            <person name="Hibbett D.S."/>
            <person name="Martin F."/>
            <person name="Nordberg H.P."/>
            <person name="Cantor M.N."/>
            <person name="Hua S.X."/>
        </authorList>
    </citation>
    <scope>NUCLEOTIDE SEQUENCE [LARGE SCALE GENOMIC DNA]</scope>
    <source>
        <strain evidence="2 3">Foug A</strain>
    </source>
</reference>
<evidence type="ECO:0000313" key="1">
    <source>
        <dbReference type="EMBL" id="KIM56043.1"/>
    </source>
</evidence>
<dbReference type="OrthoDB" id="3252425at2759"/>
<keyword evidence="3" id="KW-1185">Reference proteome</keyword>
<proteinExistence type="predicted"/>
<accession>A0A0C2Z2G8</accession>
<dbReference type="STRING" id="1036808.A0A0C2Z2G8"/>
<sequence length="176" mass="20448">MLTDSCFWKICKLAFKIIHSSTVLLPAWDTAFREAGLAVRQIPRDVVTRWNSSFDMADFIIDYRVPVDLMTNKRSLGLAMYALEEHEWDMLEQLRDVLKDATLFFSRGTRNLAMVIPAMDYIDEIFTTKMLNTQQFNPAICAAVGLVKKTLNKYYQQTDLSKLYRLAMSMYLSMLF</sequence>
<dbReference type="HOGENOM" id="CLU_099691_1_0_1"/>
<dbReference type="SUPFAM" id="SSF53098">
    <property type="entry name" value="Ribonuclease H-like"/>
    <property type="match status" value="1"/>
</dbReference>
<reference evidence="2" key="3">
    <citation type="submission" date="2015-02" db="EMBL/GenBank/DDBJ databases">
        <title>Evolutionary Origins and Diversification of the Mycorrhizal Mutualists.</title>
        <authorList>
            <consortium name="DOE Joint Genome Institute"/>
            <consortium name="Mycorrhizal Genomics Consortium"/>
            <person name="Kohler A."/>
            <person name="Kuo A."/>
            <person name="Nagy L.G."/>
            <person name="Floudas D."/>
            <person name="Copeland A."/>
            <person name="Barry K.W."/>
            <person name="Cichocki N."/>
            <person name="Veneault-Fourrey C."/>
            <person name="LaButti K."/>
            <person name="Lindquist E.A."/>
            <person name="Lipzen A."/>
            <person name="Lundell T."/>
            <person name="Morin E."/>
            <person name="Murat C."/>
            <person name="Riley R."/>
            <person name="Ohm R."/>
            <person name="Sun H."/>
            <person name="Tunlid A."/>
            <person name="Henrissat B."/>
            <person name="Grigoriev I.V."/>
            <person name="Hibbett D.S."/>
            <person name="Martin F."/>
        </authorList>
    </citation>
    <scope>NUCLEOTIDE SEQUENCE</scope>
    <source>
        <strain evidence="2 3">Foug A</strain>
    </source>
</reference>
<gene>
    <name evidence="2" type="ORF">SCLCIDRAFT_133576</name>
    <name evidence="1" type="ORF">SCLCIDRAFT_133582</name>
</gene>
<dbReference type="InterPro" id="IPR012337">
    <property type="entry name" value="RNaseH-like_sf"/>
</dbReference>
<dbReference type="AlphaFoldDB" id="A0A0C2Z2G8"/>
<name>A0A0C2Z2G8_9AGAM</name>
<protein>
    <submittedName>
        <fullName evidence="2">Uncharacterized protein</fullName>
    </submittedName>
</protein>
<dbReference type="EMBL" id="KN822124">
    <property type="protein sequence ID" value="KIM56043.1"/>
    <property type="molecule type" value="Genomic_DNA"/>
</dbReference>
<evidence type="ECO:0000313" key="3">
    <source>
        <dbReference type="Proteomes" id="UP000053989"/>
    </source>
</evidence>
<evidence type="ECO:0000313" key="2">
    <source>
        <dbReference type="EMBL" id="KIM56048.1"/>
    </source>
</evidence>
<dbReference type="Proteomes" id="UP000053989">
    <property type="component" value="Unassembled WGS sequence"/>
</dbReference>
<reference evidence="3" key="2">
    <citation type="submission" date="2015-01" db="EMBL/GenBank/DDBJ databases">
        <title>Evolutionary Origins and Diversification of the Mycorrhizal Mutualists.</title>
        <authorList>
            <consortium name="DOE Joint Genome Institute"/>
            <consortium name="Mycorrhizal Genomics Consortium"/>
            <person name="Kohler A."/>
            <person name="Kuo A."/>
            <person name="Nagy L.G."/>
            <person name="Floudas D."/>
            <person name="Copeland A."/>
            <person name="Barry K.W."/>
            <person name="Cichocki N."/>
            <person name="Veneault-Fourrey C."/>
            <person name="LaButti K."/>
            <person name="Lindquist E.A."/>
            <person name="Lipzen A."/>
            <person name="Lundell T."/>
            <person name="Morin E."/>
            <person name="Murat C."/>
            <person name="Riley R."/>
            <person name="Ohm R."/>
            <person name="Sun H."/>
            <person name="Tunlid A."/>
            <person name="Henrissat B."/>
            <person name="Grigoriev I.V."/>
            <person name="Hibbett D.S."/>
            <person name="Martin F."/>
        </authorList>
    </citation>
    <scope>NUCLEOTIDE SEQUENCE [LARGE SCALE GENOMIC DNA]</scope>
    <source>
        <strain evidence="3">Foug A</strain>
    </source>
</reference>
<organism evidence="2 3">
    <name type="scientific">Scleroderma citrinum Foug A</name>
    <dbReference type="NCBI Taxonomy" id="1036808"/>
    <lineage>
        <taxon>Eukaryota</taxon>
        <taxon>Fungi</taxon>
        <taxon>Dikarya</taxon>
        <taxon>Basidiomycota</taxon>
        <taxon>Agaricomycotina</taxon>
        <taxon>Agaricomycetes</taxon>
        <taxon>Agaricomycetidae</taxon>
        <taxon>Boletales</taxon>
        <taxon>Sclerodermatineae</taxon>
        <taxon>Sclerodermataceae</taxon>
        <taxon>Scleroderma</taxon>
    </lineage>
</organism>